<dbReference type="Proteomes" id="UP000830326">
    <property type="component" value="Chromosome"/>
</dbReference>
<dbReference type="CDD" id="cd04301">
    <property type="entry name" value="NAT_SF"/>
    <property type="match status" value="1"/>
</dbReference>
<dbReference type="Pfam" id="PF00583">
    <property type="entry name" value="Acetyltransf_1"/>
    <property type="match status" value="1"/>
</dbReference>
<sequence length="248" mass="28221">MEECDFDKAKLYEKVKFVEGENFTTVEETKHLSQEEFLQLIEYLGKDERLKKAGTLSILVQSPHHIDKIDRELIDAGFMLHDVTVTVKRDLSNLSLAETGAYRFVTMKPGMEDTFKDIWSQAITGSLNAQSNLTMDDRLKSVEKELGPNFRRTCLIAYEGEQPIGVVMPHIEPGTIAEGRLFYFGLIPEARGKGKSKTLHRQALTILRQEFEATYYIGSTSYQNTPMLKVFAHNGCVEIDRSKVFSRS</sequence>
<accession>A0ABY4H9S1</accession>
<evidence type="ECO:0000313" key="3">
    <source>
        <dbReference type="Proteomes" id="UP000830326"/>
    </source>
</evidence>
<gene>
    <name evidence="2" type="ORF">MUO15_15770</name>
</gene>
<dbReference type="Gene3D" id="3.40.630.30">
    <property type="match status" value="1"/>
</dbReference>
<evidence type="ECO:0000313" key="2">
    <source>
        <dbReference type="EMBL" id="UOR11043.1"/>
    </source>
</evidence>
<dbReference type="RefSeq" id="WP_245030620.1">
    <property type="nucleotide sequence ID" value="NZ_CP095075.1"/>
</dbReference>
<protein>
    <submittedName>
        <fullName evidence="2">GNAT family N-acetyltransferase</fullName>
    </submittedName>
</protein>
<dbReference type="SUPFAM" id="SSF55729">
    <property type="entry name" value="Acyl-CoA N-acyltransferases (Nat)"/>
    <property type="match status" value="1"/>
</dbReference>
<feature type="domain" description="N-acetyltransferase" evidence="1">
    <location>
        <begin position="102"/>
        <end position="248"/>
    </location>
</feature>
<dbReference type="PROSITE" id="PS51186">
    <property type="entry name" value="GNAT"/>
    <property type="match status" value="1"/>
</dbReference>
<dbReference type="EMBL" id="CP095075">
    <property type="protein sequence ID" value="UOR11043.1"/>
    <property type="molecule type" value="Genomic_DNA"/>
</dbReference>
<reference evidence="2" key="1">
    <citation type="submission" date="2022-04" db="EMBL/GenBank/DDBJ databases">
        <title>Halobacillus sp. isolated from saltern.</title>
        <authorList>
            <person name="Won M."/>
            <person name="Lee C.-M."/>
            <person name="Woen H.-Y."/>
            <person name="Kwon S.-W."/>
        </authorList>
    </citation>
    <scope>NUCLEOTIDE SEQUENCE</scope>
    <source>
        <strain evidence="2">SSHM10-5</strain>
    </source>
</reference>
<dbReference type="InterPro" id="IPR016181">
    <property type="entry name" value="Acyl_CoA_acyltransferase"/>
</dbReference>
<organism evidence="2 3">
    <name type="scientific">Halobacillus amylolyticus</name>
    <dbReference type="NCBI Taxonomy" id="2932259"/>
    <lineage>
        <taxon>Bacteria</taxon>
        <taxon>Bacillati</taxon>
        <taxon>Bacillota</taxon>
        <taxon>Bacilli</taxon>
        <taxon>Bacillales</taxon>
        <taxon>Bacillaceae</taxon>
        <taxon>Halobacillus</taxon>
    </lineage>
</organism>
<dbReference type="InterPro" id="IPR000182">
    <property type="entry name" value="GNAT_dom"/>
</dbReference>
<keyword evidence="3" id="KW-1185">Reference proteome</keyword>
<name>A0ABY4H9S1_9BACI</name>
<proteinExistence type="predicted"/>
<evidence type="ECO:0000259" key="1">
    <source>
        <dbReference type="PROSITE" id="PS51186"/>
    </source>
</evidence>